<dbReference type="Proteomes" id="UP001318860">
    <property type="component" value="Unassembled WGS sequence"/>
</dbReference>
<reference evidence="2 3" key="1">
    <citation type="journal article" date="2021" name="Comput. Struct. Biotechnol. J.">
        <title>De novo genome assembly of the potent medicinal plant Rehmannia glutinosa using nanopore technology.</title>
        <authorList>
            <person name="Ma L."/>
            <person name="Dong C."/>
            <person name="Song C."/>
            <person name="Wang X."/>
            <person name="Zheng X."/>
            <person name="Niu Y."/>
            <person name="Chen S."/>
            <person name="Feng W."/>
        </authorList>
    </citation>
    <scope>NUCLEOTIDE SEQUENCE [LARGE SCALE GENOMIC DNA]</scope>
    <source>
        <strain evidence="2">DH-2019</strain>
    </source>
</reference>
<name>A0ABR0WBE6_REHGL</name>
<gene>
    <name evidence="2" type="ORF">DH2020_021547</name>
</gene>
<dbReference type="Pfam" id="PF14223">
    <property type="entry name" value="Retrotran_gag_2"/>
    <property type="match status" value="1"/>
</dbReference>
<evidence type="ECO:0000313" key="3">
    <source>
        <dbReference type="Proteomes" id="UP001318860"/>
    </source>
</evidence>
<comment type="caution">
    <text evidence="2">The sequence shown here is derived from an EMBL/GenBank/DDBJ whole genome shotgun (WGS) entry which is preliminary data.</text>
</comment>
<evidence type="ECO:0000313" key="2">
    <source>
        <dbReference type="EMBL" id="KAK6144727.1"/>
    </source>
</evidence>
<organism evidence="2 3">
    <name type="scientific">Rehmannia glutinosa</name>
    <name type="common">Chinese foxglove</name>
    <dbReference type="NCBI Taxonomy" id="99300"/>
    <lineage>
        <taxon>Eukaryota</taxon>
        <taxon>Viridiplantae</taxon>
        <taxon>Streptophyta</taxon>
        <taxon>Embryophyta</taxon>
        <taxon>Tracheophyta</taxon>
        <taxon>Spermatophyta</taxon>
        <taxon>Magnoliopsida</taxon>
        <taxon>eudicotyledons</taxon>
        <taxon>Gunneridae</taxon>
        <taxon>Pentapetalae</taxon>
        <taxon>asterids</taxon>
        <taxon>lamiids</taxon>
        <taxon>Lamiales</taxon>
        <taxon>Orobanchaceae</taxon>
        <taxon>Rehmannieae</taxon>
        <taxon>Rehmannia</taxon>
    </lineage>
</organism>
<proteinExistence type="predicted"/>
<dbReference type="PANTHER" id="PTHR47481">
    <property type="match status" value="1"/>
</dbReference>
<evidence type="ECO:0008006" key="4">
    <source>
        <dbReference type="Google" id="ProtNLM"/>
    </source>
</evidence>
<evidence type="ECO:0000256" key="1">
    <source>
        <dbReference type="SAM" id="MobiDB-lite"/>
    </source>
</evidence>
<feature type="region of interest" description="Disordered" evidence="1">
    <location>
        <begin position="296"/>
        <end position="315"/>
    </location>
</feature>
<dbReference type="EMBL" id="JABTTQ020000012">
    <property type="protein sequence ID" value="KAK6144727.1"/>
    <property type="molecule type" value="Genomic_DNA"/>
</dbReference>
<keyword evidence="3" id="KW-1185">Reference proteome</keyword>
<feature type="compositionally biased region" description="Polar residues" evidence="1">
    <location>
        <begin position="296"/>
        <end position="308"/>
    </location>
</feature>
<sequence>MDTSPISIVDSMPHFTLIILRLDRTNYHFWKAHVLSTVRAHGFEGFLFGTELLPPKFVASAVGSSSTSLPNSDYTVWMRRDQFLLRWMLYSIGESMLGHVSRCSTSHEVWIIFEKLFQSQSKARSMQIQFMLQIAKKGDLTIDEFLLKMKSYADDLNSIGQTITDEELVLYVLDGLESDYKSVVVNLTTRSDLVTLQEAQFVLQTHEMRLRNSLASTTALTTSVSSNVAPSAHFVGGFNQSNFRGGRFPRGRGRGGHCNFRYNNNGKPTCQLCGKIGHMALKCYKRFDMSFTGPINSHSSGSTPQSMISAAENVL</sequence>
<dbReference type="PANTHER" id="PTHR47481:SF31">
    <property type="entry name" value="OS01G0873500 PROTEIN"/>
    <property type="match status" value="1"/>
</dbReference>
<protein>
    <recommendedName>
        <fullName evidence="4">CCHC-type domain-containing protein</fullName>
    </recommendedName>
</protein>
<accession>A0ABR0WBE6</accession>